<dbReference type="PANTHER" id="PTHR40659:SF1">
    <property type="entry name" value="NICKEL_COBALT EFFLUX SYSTEM RCNA"/>
    <property type="match status" value="1"/>
</dbReference>
<dbReference type="GO" id="GO:0046583">
    <property type="term" value="F:monoatomic cation efflux transmembrane transporter activity"/>
    <property type="evidence" value="ECO:0007669"/>
    <property type="project" value="TreeGrafter"/>
</dbReference>
<dbReference type="GO" id="GO:0010045">
    <property type="term" value="P:response to nickel cation"/>
    <property type="evidence" value="ECO:0007669"/>
    <property type="project" value="TreeGrafter"/>
</dbReference>
<evidence type="ECO:0000256" key="8">
    <source>
        <dbReference type="ARBA" id="ARBA00022989"/>
    </source>
</evidence>
<keyword evidence="16" id="KW-1185">Reference proteome</keyword>
<dbReference type="Proteomes" id="UP000005496">
    <property type="component" value="Unassembled WGS sequence"/>
</dbReference>
<dbReference type="InterPro" id="IPR051224">
    <property type="entry name" value="NiCoT_RcnA"/>
</dbReference>
<protein>
    <recommendedName>
        <fullName evidence="13">Nickel/cobalt efflux system</fullName>
    </recommendedName>
</protein>
<evidence type="ECO:0000256" key="10">
    <source>
        <dbReference type="ARBA" id="ARBA00023112"/>
    </source>
</evidence>
<reference evidence="15" key="1">
    <citation type="submission" date="2010-05" db="EMBL/GenBank/DDBJ databases">
        <title>The draft genome of Desulfonatronospira thiodismutans ASO3-1.</title>
        <authorList>
            <consortium name="US DOE Joint Genome Institute (JGI-PGF)"/>
            <person name="Lucas S."/>
            <person name="Copeland A."/>
            <person name="Lapidus A."/>
            <person name="Cheng J.-F."/>
            <person name="Bruce D."/>
            <person name="Goodwin L."/>
            <person name="Pitluck S."/>
            <person name="Chertkov O."/>
            <person name="Brettin T."/>
            <person name="Detter J.C."/>
            <person name="Han C."/>
            <person name="Land M.L."/>
            <person name="Hauser L."/>
            <person name="Kyrpides N."/>
            <person name="Mikhailova N."/>
            <person name="Muyzer G."/>
            <person name="Woyke T."/>
        </authorList>
    </citation>
    <scope>NUCLEOTIDE SEQUENCE [LARGE SCALE GENOMIC DNA]</scope>
    <source>
        <strain evidence="15">ASO3-1</strain>
    </source>
</reference>
<keyword evidence="4 13" id="KW-0813">Transport</keyword>
<keyword evidence="7 13" id="KW-0812">Transmembrane</keyword>
<dbReference type="Pfam" id="PF03824">
    <property type="entry name" value="NicO"/>
    <property type="match status" value="1"/>
</dbReference>
<keyword evidence="10" id="KW-0921">Nickel transport</keyword>
<feature type="signal peptide" evidence="14">
    <location>
        <begin position="1"/>
        <end position="23"/>
    </location>
</feature>
<evidence type="ECO:0000256" key="13">
    <source>
        <dbReference type="RuleBase" id="RU362101"/>
    </source>
</evidence>
<dbReference type="InterPro" id="IPR011541">
    <property type="entry name" value="Ni/Co_transpt_high_affinity"/>
</dbReference>
<evidence type="ECO:0000256" key="9">
    <source>
        <dbReference type="ARBA" id="ARBA00023065"/>
    </source>
</evidence>
<evidence type="ECO:0000313" key="15">
    <source>
        <dbReference type="EMBL" id="EFI35426.1"/>
    </source>
</evidence>
<accession>D6SL65</accession>
<feature type="transmembrane region" description="Helical" evidence="13">
    <location>
        <begin position="290"/>
        <end position="308"/>
    </location>
</feature>
<dbReference type="GO" id="GO:0032025">
    <property type="term" value="P:response to cobalt ion"/>
    <property type="evidence" value="ECO:0007669"/>
    <property type="project" value="TreeGrafter"/>
</dbReference>
<feature type="transmembrane region" description="Helical" evidence="13">
    <location>
        <begin position="170"/>
        <end position="187"/>
    </location>
</feature>
<evidence type="ECO:0000256" key="4">
    <source>
        <dbReference type="ARBA" id="ARBA00022448"/>
    </source>
</evidence>
<proteinExistence type="inferred from homology"/>
<evidence type="ECO:0000256" key="7">
    <source>
        <dbReference type="ARBA" id="ARBA00022692"/>
    </source>
</evidence>
<feature type="chain" id="PRO_5003088095" description="Nickel/cobalt efflux system" evidence="14">
    <location>
        <begin position="24"/>
        <end position="312"/>
    </location>
</feature>
<dbReference type="eggNOG" id="COG2215">
    <property type="taxonomic scope" value="Bacteria"/>
</dbReference>
<dbReference type="GO" id="GO:0006824">
    <property type="term" value="P:cobalt ion transport"/>
    <property type="evidence" value="ECO:0007669"/>
    <property type="project" value="UniProtKB-KW"/>
</dbReference>
<comment type="function">
    <text evidence="1">Efflux system for nickel and cobalt.</text>
</comment>
<feature type="transmembrane region" description="Helical" evidence="13">
    <location>
        <begin position="240"/>
        <end position="269"/>
    </location>
</feature>
<keyword evidence="3" id="KW-0171">Cobalt transport</keyword>
<evidence type="ECO:0000256" key="2">
    <source>
        <dbReference type="ARBA" id="ARBA00004651"/>
    </source>
</evidence>
<dbReference type="GO" id="GO:0015099">
    <property type="term" value="F:nickel cation transmembrane transporter activity"/>
    <property type="evidence" value="ECO:0007669"/>
    <property type="project" value="UniProtKB-UniRule"/>
</dbReference>
<evidence type="ECO:0000256" key="5">
    <source>
        <dbReference type="ARBA" id="ARBA00022475"/>
    </source>
</evidence>
<evidence type="ECO:0000256" key="14">
    <source>
        <dbReference type="SAM" id="SignalP"/>
    </source>
</evidence>
<dbReference type="EMBL" id="ACJN02000001">
    <property type="protein sequence ID" value="EFI35426.1"/>
    <property type="molecule type" value="Genomic_DNA"/>
</dbReference>
<feature type="transmembrane region" description="Helical" evidence="13">
    <location>
        <begin position="130"/>
        <end position="155"/>
    </location>
</feature>
<evidence type="ECO:0000256" key="6">
    <source>
        <dbReference type="ARBA" id="ARBA00022596"/>
    </source>
</evidence>
<organism evidence="15 16">
    <name type="scientific">Desulfonatronospira thiodismutans ASO3-1</name>
    <dbReference type="NCBI Taxonomy" id="555779"/>
    <lineage>
        <taxon>Bacteria</taxon>
        <taxon>Pseudomonadati</taxon>
        <taxon>Thermodesulfobacteriota</taxon>
        <taxon>Desulfovibrionia</taxon>
        <taxon>Desulfovibrionales</taxon>
        <taxon>Desulfonatronovibrionaceae</taxon>
        <taxon>Desulfonatronospira</taxon>
    </lineage>
</organism>
<keyword evidence="8 13" id="KW-1133">Transmembrane helix</keyword>
<evidence type="ECO:0000256" key="12">
    <source>
        <dbReference type="ARBA" id="ARBA00023285"/>
    </source>
</evidence>
<dbReference type="OrthoDB" id="9812956at2"/>
<feature type="transmembrane region" description="Helical" evidence="13">
    <location>
        <begin position="90"/>
        <end position="109"/>
    </location>
</feature>
<keyword evidence="11 13" id="KW-0472">Membrane</keyword>
<dbReference type="AlphaFoldDB" id="D6SL65"/>
<evidence type="ECO:0000256" key="11">
    <source>
        <dbReference type="ARBA" id="ARBA00023136"/>
    </source>
</evidence>
<keyword evidence="6" id="KW-0533">Nickel</keyword>
<keyword evidence="5" id="KW-1003">Cell membrane</keyword>
<evidence type="ECO:0000313" key="16">
    <source>
        <dbReference type="Proteomes" id="UP000005496"/>
    </source>
</evidence>
<keyword evidence="9" id="KW-0406">Ion transport</keyword>
<evidence type="ECO:0000256" key="1">
    <source>
        <dbReference type="ARBA" id="ARBA00002510"/>
    </source>
</evidence>
<dbReference type="RefSeq" id="WP_008868558.1">
    <property type="nucleotide sequence ID" value="NZ_ACJN02000001.1"/>
</dbReference>
<name>D6SL65_9BACT</name>
<keyword evidence="12" id="KW-0170">Cobalt</keyword>
<evidence type="ECO:0000256" key="3">
    <source>
        <dbReference type="ARBA" id="ARBA00022426"/>
    </source>
</evidence>
<keyword evidence="14" id="KW-0732">Signal</keyword>
<comment type="similarity">
    <text evidence="13">Belongs to the NiCoT transporter (TC 2.A.52) family.</text>
</comment>
<dbReference type="PANTHER" id="PTHR40659">
    <property type="entry name" value="NICKEL/COBALT EFFLUX SYSTEM RCNA"/>
    <property type="match status" value="1"/>
</dbReference>
<dbReference type="GO" id="GO:0005886">
    <property type="term" value="C:plasma membrane"/>
    <property type="evidence" value="ECO:0007669"/>
    <property type="project" value="UniProtKB-SubCell"/>
</dbReference>
<comment type="caution">
    <text evidence="15">The sequence shown here is derived from an EMBL/GenBank/DDBJ whole genome shotgun (WGS) entry which is preliminary data.</text>
</comment>
<gene>
    <name evidence="15" type="ORF">Dthio_PD2846</name>
</gene>
<feature type="transmembrane region" description="Helical" evidence="13">
    <location>
        <begin position="213"/>
        <end position="234"/>
    </location>
</feature>
<comment type="subcellular location">
    <subcellularLocation>
        <location evidence="2 13">Cell membrane</location>
        <topology evidence="2 13">Multi-pass membrane protein</topology>
    </subcellularLocation>
</comment>
<sequence length="312" mass="33505">MTSRIFTLLLLSLILFSPWTSFAQSPFQAPPEKPEEKKEQGFQPGDLVPDWVKEKGQASMARIMAWQHQIRQNAGGYARQIREDPWGSAFWSYLGLAFAYGVVHALGPGHGKAFVGTYFLSRKASIKQGLMVGSVMSFLHVLSAIILVMGVYFIFKTGGMGPLDQAEARMQKISAGLIFLVGLFLAWKSGRAMLHGNAGECGCCSTRADNKSLLSLALAVGLVPCPGAALILFFSITLDIMFAGLVAMVFLAAGLTLVTASFALAALFARNLLAKATTAGSIISPRLYHLPAMIGAVLISLLGIALYFNPIL</sequence>